<keyword evidence="4" id="KW-0808">Transferase</keyword>
<feature type="transmembrane region" description="Helical" evidence="8">
    <location>
        <begin position="276"/>
        <end position="295"/>
    </location>
</feature>
<feature type="transmembrane region" description="Helical" evidence="8">
    <location>
        <begin position="335"/>
        <end position="359"/>
    </location>
</feature>
<keyword evidence="7 8" id="KW-0472">Membrane</keyword>
<evidence type="ECO:0000256" key="7">
    <source>
        <dbReference type="ARBA" id="ARBA00023136"/>
    </source>
</evidence>
<evidence type="ECO:0000256" key="4">
    <source>
        <dbReference type="ARBA" id="ARBA00022679"/>
    </source>
</evidence>
<evidence type="ECO:0000313" key="10">
    <source>
        <dbReference type="EMBL" id="AVD70142.1"/>
    </source>
</evidence>
<evidence type="ECO:0000313" key="11">
    <source>
        <dbReference type="Proteomes" id="UP000239867"/>
    </source>
</evidence>
<dbReference type="KEGG" id="deo:CAY53_00450"/>
<keyword evidence="3" id="KW-0328">Glycosyltransferase</keyword>
<dbReference type="PANTHER" id="PTHR33908:SF11">
    <property type="entry name" value="MEMBRANE PROTEIN"/>
    <property type="match status" value="1"/>
</dbReference>
<feature type="transmembrane region" description="Helical" evidence="8">
    <location>
        <begin position="52"/>
        <end position="76"/>
    </location>
</feature>
<dbReference type="GO" id="GO:0009103">
    <property type="term" value="P:lipopolysaccharide biosynthetic process"/>
    <property type="evidence" value="ECO:0007669"/>
    <property type="project" value="UniProtKB-ARBA"/>
</dbReference>
<feature type="transmembrane region" description="Helical" evidence="8">
    <location>
        <begin position="208"/>
        <end position="225"/>
    </location>
</feature>
<dbReference type="Proteomes" id="UP000239867">
    <property type="component" value="Chromosome"/>
</dbReference>
<dbReference type="Pfam" id="PF13231">
    <property type="entry name" value="PMT_2"/>
    <property type="match status" value="1"/>
</dbReference>
<dbReference type="GO" id="GO:0005886">
    <property type="term" value="C:plasma membrane"/>
    <property type="evidence" value="ECO:0007669"/>
    <property type="project" value="UniProtKB-SubCell"/>
</dbReference>
<comment type="subcellular location">
    <subcellularLocation>
        <location evidence="1">Cell membrane</location>
        <topology evidence="1">Multi-pass membrane protein</topology>
    </subcellularLocation>
</comment>
<name>A0A2L1GKE9_9BACT</name>
<dbReference type="PANTHER" id="PTHR33908">
    <property type="entry name" value="MANNOSYLTRANSFERASE YKCB-RELATED"/>
    <property type="match status" value="1"/>
</dbReference>
<evidence type="ECO:0000256" key="6">
    <source>
        <dbReference type="ARBA" id="ARBA00022989"/>
    </source>
</evidence>
<protein>
    <recommendedName>
        <fullName evidence="9">Glycosyltransferase RgtA/B/C/D-like domain-containing protein</fullName>
    </recommendedName>
</protein>
<feature type="transmembrane region" description="Helical" evidence="8">
    <location>
        <begin position="120"/>
        <end position="138"/>
    </location>
</feature>
<reference evidence="10 11" key="1">
    <citation type="journal article" date="2018" name="MBio">
        <title>Insights into the evolution of host association through the isolation and characterization of a novel human periodontal pathobiont, Desulfobulbus oralis.</title>
        <authorList>
            <person name="Cross K.L."/>
            <person name="Chirania P."/>
            <person name="Xiong W."/>
            <person name="Beall C.J."/>
            <person name="Elkins J.G."/>
            <person name="Giannone R.J."/>
            <person name="Griffen A.L."/>
            <person name="Guss A.M."/>
            <person name="Hettich R.L."/>
            <person name="Joshi S.S."/>
            <person name="Mokrzan E.M."/>
            <person name="Martin R.K."/>
            <person name="Zhulin I.B."/>
            <person name="Leys E.J."/>
            <person name="Podar M."/>
        </authorList>
    </citation>
    <scope>NUCLEOTIDE SEQUENCE [LARGE SCALE GENOMIC DNA]</scope>
    <source>
        <strain evidence="10 11">ORNL</strain>
    </source>
</reference>
<keyword evidence="11" id="KW-1185">Reference proteome</keyword>
<dbReference type="RefSeq" id="WP_104935467.1">
    <property type="nucleotide sequence ID" value="NZ_CP021255.1"/>
</dbReference>
<feature type="transmembrane region" description="Helical" evidence="8">
    <location>
        <begin position="365"/>
        <end position="384"/>
    </location>
</feature>
<keyword evidence="2" id="KW-1003">Cell membrane</keyword>
<evidence type="ECO:0000256" key="3">
    <source>
        <dbReference type="ARBA" id="ARBA00022676"/>
    </source>
</evidence>
<organism evidence="10 11">
    <name type="scientific">Desulfobulbus oralis</name>
    <dbReference type="NCBI Taxonomy" id="1986146"/>
    <lineage>
        <taxon>Bacteria</taxon>
        <taxon>Pseudomonadati</taxon>
        <taxon>Thermodesulfobacteriota</taxon>
        <taxon>Desulfobulbia</taxon>
        <taxon>Desulfobulbales</taxon>
        <taxon>Desulfobulbaceae</taxon>
        <taxon>Desulfobulbus</taxon>
    </lineage>
</organism>
<evidence type="ECO:0000259" key="9">
    <source>
        <dbReference type="Pfam" id="PF13231"/>
    </source>
</evidence>
<sequence length="586" mass="66939">MLNQCVALPPYEVFTRHAHCRDFFNELVSPVQILKNPNMLDRAAMMHLERRVPWAIAGCIFLLALAIRLMGISWGLPEKLDIHPDENMYVISNVSKILQQLTDVYQHKAPFSLKALDPGFLNYPAFIMYLCGTLYVVATKIGLISPTLANMYLVGRCISAFFGAATSLVGMSIVRKMGGQTISCVLTGLCLALCPQNIWDSHVAATDVLMTFWIMLTLFAAIKIIEKGRKRDYITAGLFLGIAIGSKYTAAIASVSIITATFFINRTFIQSLNKLFLSFISTICAFFLVAPFSLLRFQDLIQAMLYEHKHTTGFHYGFSLPASGWQYHKYIYQLFAAWPFSLGLALYIFCMIGLVATVFRLNKNIFILLIFFIVYFLITGNWMLTPLRYYLPLLSVMIVIASFWAGKYLENAKSYLPRIIISLGILVIIGYTVIFSWQTTLRFKNDTRIEAAKWLNEYCAKNNINEFITIGAINYSATANNGNFKKISYVSEIDFFRNYRNKQIDMLQITSIMYNRAYRHNNPLTKGMYEEIRHKNYRLIKRFASDFINKNIYTKLDPMFEGYFISPTLEFYRPIGSTHGAAVPLP</sequence>
<dbReference type="InterPro" id="IPR038731">
    <property type="entry name" value="RgtA/B/C-like"/>
</dbReference>
<accession>A0A2L1GKE9</accession>
<feature type="transmembrane region" description="Helical" evidence="8">
    <location>
        <begin position="391"/>
        <end position="409"/>
    </location>
</feature>
<keyword evidence="6 8" id="KW-1133">Transmembrane helix</keyword>
<dbReference type="EMBL" id="CP021255">
    <property type="protein sequence ID" value="AVD70142.1"/>
    <property type="molecule type" value="Genomic_DNA"/>
</dbReference>
<gene>
    <name evidence="10" type="ORF">CAY53_00450</name>
</gene>
<proteinExistence type="predicted"/>
<feature type="transmembrane region" description="Helical" evidence="8">
    <location>
        <begin position="237"/>
        <end position="264"/>
    </location>
</feature>
<dbReference type="InterPro" id="IPR050297">
    <property type="entry name" value="LipidA_mod_glycosyltrf_83"/>
</dbReference>
<evidence type="ECO:0000256" key="8">
    <source>
        <dbReference type="SAM" id="Phobius"/>
    </source>
</evidence>
<feature type="domain" description="Glycosyltransferase RgtA/B/C/D-like" evidence="9">
    <location>
        <begin position="155"/>
        <end position="292"/>
    </location>
</feature>
<keyword evidence="5 8" id="KW-0812">Transmembrane</keyword>
<dbReference type="GO" id="GO:0016763">
    <property type="term" value="F:pentosyltransferase activity"/>
    <property type="evidence" value="ECO:0007669"/>
    <property type="project" value="TreeGrafter"/>
</dbReference>
<evidence type="ECO:0000256" key="5">
    <source>
        <dbReference type="ARBA" id="ARBA00022692"/>
    </source>
</evidence>
<dbReference type="AlphaFoldDB" id="A0A2L1GKE9"/>
<feature type="transmembrane region" description="Helical" evidence="8">
    <location>
        <begin position="415"/>
        <end position="437"/>
    </location>
</feature>
<evidence type="ECO:0000256" key="1">
    <source>
        <dbReference type="ARBA" id="ARBA00004651"/>
    </source>
</evidence>
<evidence type="ECO:0000256" key="2">
    <source>
        <dbReference type="ARBA" id="ARBA00022475"/>
    </source>
</evidence>
<feature type="transmembrane region" description="Helical" evidence="8">
    <location>
        <begin position="150"/>
        <end position="173"/>
    </location>
</feature>